<dbReference type="InterPro" id="IPR037682">
    <property type="entry name" value="TonB_C"/>
</dbReference>
<name>A0AAE3R9E6_9BACT</name>
<dbReference type="GO" id="GO:0031992">
    <property type="term" value="F:energy transducer activity"/>
    <property type="evidence" value="ECO:0007669"/>
    <property type="project" value="TreeGrafter"/>
</dbReference>
<evidence type="ECO:0000259" key="10">
    <source>
        <dbReference type="Pfam" id="PF03544"/>
    </source>
</evidence>
<keyword evidence="7" id="KW-0653">Protein transport</keyword>
<comment type="similarity">
    <text evidence="2">Belongs to the TonB family.</text>
</comment>
<feature type="domain" description="TonB C-terminal" evidence="10">
    <location>
        <begin position="98"/>
        <end position="172"/>
    </location>
</feature>
<dbReference type="Gene3D" id="3.30.1150.10">
    <property type="match status" value="1"/>
</dbReference>
<evidence type="ECO:0000256" key="1">
    <source>
        <dbReference type="ARBA" id="ARBA00004383"/>
    </source>
</evidence>
<evidence type="ECO:0000256" key="3">
    <source>
        <dbReference type="ARBA" id="ARBA00022448"/>
    </source>
</evidence>
<dbReference type="InterPro" id="IPR006260">
    <property type="entry name" value="TonB/TolA_C"/>
</dbReference>
<keyword evidence="12" id="KW-1185">Reference proteome</keyword>
<proteinExistence type="inferred from homology"/>
<evidence type="ECO:0000256" key="6">
    <source>
        <dbReference type="ARBA" id="ARBA00022692"/>
    </source>
</evidence>
<keyword evidence="9" id="KW-0472">Membrane</keyword>
<dbReference type="RefSeq" id="WP_314513639.1">
    <property type="nucleotide sequence ID" value="NZ_JASJOU010000007.1"/>
</dbReference>
<evidence type="ECO:0000256" key="2">
    <source>
        <dbReference type="ARBA" id="ARBA00006555"/>
    </source>
</evidence>
<gene>
    <name evidence="11" type="ORF">QNI22_20890</name>
</gene>
<protein>
    <submittedName>
        <fullName evidence="11">Energy transducer TonB</fullName>
    </submittedName>
</protein>
<evidence type="ECO:0000313" key="12">
    <source>
        <dbReference type="Proteomes" id="UP001232063"/>
    </source>
</evidence>
<comment type="subcellular location">
    <subcellularLocation>
        <location evidence="1">Cell inner membrane</location>
        <topology evidence="1">Single-pass membrane protein</topology>
        <orientation evidence="1">Periplasmic side</orientation>
    </subcellularLocation>
</comment>
<dbReference type="EMBL" id="JASJOU010000007">
    <property type="protein sequence ID" value="MDJ1503138.1"/>
    <property type="molecule type" value="Genomic_DNA"/>
</dbReference>
<organism evidence="11 12">
    <name type="scientific">Xanthocytophaga agilis</name>
    <dbReference type="NCBI Taxonomy" id="3048010"/>
    <lineage>
        <taxon>Bacteria</taxon>
        <taxon>Pseudomonadati</taxon>
        <taxon>Bacteroidota</taxon>
        <taxon>Cytophagia</taxon>
        <taxon>Cytophagales</taxon>
        <taxon>Rhodocytophagaceae</taxon>
        <taxon>Xanthocytophaga</taxon>
    </lineage>
</organism>
<reference evidence="11" key="1">
    <citation type="submission" date="2023-05" db="EMBL/GenBank/DDBJ databases">
        <authorList>
            <person name="Zhang X."/>
        </authorList>
    </citation>
    <scope>NUCLEOTIDE SEQUENCE</scope>
    <source>
        <strain evidence="11">BD1B2-1</strain>
    </source>
</reference>
<evidence type="ECO:0000256" key="7">
    <source>
        <dbReference type="ARBA" id="ARBA00022927"/>
    </source>
</evidence>
<dbReference type="Pfam" id="PF03544">
    <property type="entry name" value="TonB_C"/>
    <property type="match status" value="1"/>
</dbReference>
<dbReference type="GO" id="GO:0098797">
    <property type="term" value="C:plasma membrane protein complex"/>
    <property type="evidence" value="ECO:0007669"/>
    <property type="project" value="TreeGrafter"/>
</dbReference>
<keyword evidence="3" id="KW-0813">Transport</keyword>
<dbReference type="SUPFAM" id="SSF74653">
    <property type="entry name" value="TolA/TonB C-terminal domain"/>
    <property type="match status" value="1"/>
</dbReference>
<sequence>MKRPLIQLSTYCIFCILSIALFLCCNNESSSITTQKKLPDTLLVEEKIEDLLISDSDYLERLNFYKLQEEDIITGAVVDKVAEFPGGEKAMKSFIQKHLKYPHTSSDISGVVYVTFWVQQDGHLEDIHVLKGIGSDFDKEALRVIQLMPNWKPAQLNHRNVPLRYTLPISFSPHIK</sequence>
<dbReference type="PANTHER" id="PTHR33446:SF2">
    <property type="entry name" value="PROTEIN TONB"/>
    <property type="match status" value="1"/>
</dbReference>
<keyword evidence="4" id="KW-1003">Cell membrane</keyword>
<dbReference type="GO" id="GO:0055085">
    <property type="term" value="P:transmembrane transport"/>
    <property type="evidence" value="ECO:0007669"/>
    <property type="project" value="InterPro"/>
</dbReference>
<keyword evidence="6" id="KW-0812">Transmembrane</keyword>
<evidence type="ECO:0000256" key="9">
    <source>
        <dbReference type="ARBA" id="ARBA00023136"/>
    </source>
</evidence>
<comment type="caution">
    <text evidence="11">The sequence shown here is derived from an EMBL/GenBank/DDBJ whole genome shotgun (WGS) entry which is preliminary data.</text>
</comment>
<evidence type="ECO:0000256" key="8">
    <source>
        <dbReference type="ARBA" id="ARBA00022989"/>
    </source>
</evidence>
<dbReference type="GO" id="GO:0015031">
    <property type="term" value="P:protein transport"/>
    <property type="evidence" value="ECO:0007669"/>
    <property type="project" value="UniProtKB-KW"/>
</dbReference>
<evidence type="ECO:0000313" key="11">
    <source>
        <dbReference type="EMBL" id="MDJ1503138.1"/>
    </source>
</evidence>
<dbReference type="InterPro" id="IPR051045">
    <property type="entry name" value="TonB-dependent_transducer"/>
</dbReference>
<dbReference type="PANTHER" id="PTHR33446">
    <property type="entry name" value="PROTEIN TONB-RELATED"/>
    <property type="match status" value="1"/>
</dbReference>
<dbReference type="AlphaFoldDB" id="A0AAE3R9E6"/>
<accession>A0AAE3R9E6</accession>
<keyword evidence="8" id="KW-1133">Transmembrane helix</keyword>
<evidence type="ECO:0000256" key="5">
    <source>
        <dbReference type="ARBA" id="ARBA00022519"/>
    </source>
</evidence>
<dbReference type="NCBIfam" id="TIGR01352">
    <property type="entry name" value="tonB_Cterm"/>
    <property type="match status" value="1"/>
</dbReference>
<keyword evidence="5" id="KW-0997">Cell inner membrane</keyword>
<dbReference type="Proteomes" id="UP001232063">
    <property type="component" value="Unassembled WGS sequence"/>
</dbReference>
<evidence type="ECO:0000256" key="4">
    <source>
        <dbReference type="ARBA" id="ARBA00022475"/>
    </source>
</evidence>